<keyword evidence="3" id="KW-1185">Reference proteome</keyword>
<dbReference type="Proteomes" id="UP000279236">
    <property type="component" value="Unassembled WGS sequence"/>
</dbReference>
<dbReference type="OrthoDB" id="2565191at2759"/>
<feature type="region of interest" description="Disordered" evidence="1">
    <location>
        <begin position="91"/>
        <end position="218"/>
    </location>
</feature>
<accession>A0A427XN17</accession>
<comment type="caution">
    <text evidence="2">The sequence shown here is derived from an EMBL/GenBank/DDBJ whole genome shotgun (WGS) entry which is preliminary data.</text>
</comment>
<name>A0A427XN17_9TREE</name>
<dbReference type="RefSeq" id="XP_028475170.1">
    <property type="nucleotide sequence ID" value="XM_028624098.1"/>
</dbReference>
<dbReference type="AlphaFoldDB" id="A0A427XN17"/>
<evidence type="ECO:0000256" key="1">
    <source>
        <dbReference type="SAM" id="MobiDB-lite"/>
    </source>
</evidence>
<feature type="compositionally biased region" description="Basic residues" evidence="1">
    <location>
        <begin position="1"/>
        <end position="10"/>
    </location>
</feature>
<protein>
    <submittedName>
        <fullName evidence="2">Uncharacterized protein</fullName>
    </submittedName>
</protein>
<sequence>MGKRARKRSAHAALGPPQPPPPNTTSAPTAAVAADENDVAQPRAAKRRRHRQAERRLGPAPGSAYLQPAPVVGPPVLPAELRVSLSPVAVVKNASRSSPPPSPSHRRTISPPRNKMPSSQAATMELNESQVLAHHQTASQEFEDEPEPEPVAGPSRTRSASASVQIVGSRAASASPTNSTMPPSGSATKGKERAAEEAEGDDDEVIVKPEPHSSPMAAPVRRPTGWLARMALQAAQVTPALSILQDMQIGPVLPSDDLLISLHAHAARFFASHDLLSVPPPLRIRPQFKTKKRLELEAEGAFVKRRHKRRRYRRIDMHTSMEGNALLALGVLVEEQIAHELRAAGYVSQETLTPAARSHASSAASSASDGDDSSANDED</sequence>
<evidence type="ECO:0000313" key="2">
    <source>
        <dbReference type="EMBL" id="RSH80223.1"/>
    </source>
</evidence>
<organism evidence="2 3">
    <name type="scientific">Apiotrichum porosum</name>
    <dbReference type="NCBI Taxonomy" id="105984"/>
    <lineage>
        <taxon>Eukaryota</taxon>
        <taxon>Fungi</taxon>
        <taxon>Dikarya</taxon>
        <taxon>Basidiomycota</taxon>
        <taxon>Agaricomycotina</taxon>
        <taxon>Tremellomycetes</taxon>
        <taxon>Trichosporonales</taxon>
        <taxon>Trichosporonaceae</taxon>
        <taxon>Apiotrichum</taxon>
    </lineage>
</organism>
<proteinExistence type="predicted"/>
<feature type="compositionally biased region" description="Low complexity" evidence="1">
    <location>
        <begin position="24"/>
        <end position="34"/>
    </location>
</feature>
<dbReference type="STRING" id="105984.A0A427XN17"/>
<feature type="region of interest" description="Disordered" evidence="1">
    <location>
        <begin position="1"/>
        <end position="75"/>
    </location>
</feature>
<dbReference type="GeneID" id="39593339"/>
<feature type="compositionally biased region" description="Acidic residues" evidence="1">
    <location>
        <begin position="369"/>
        <end position="379"/>
    </location>
</feature>
<gene>
    <name evidence="2" type="ORF">EHS24_008796</name>
</gene>
<reference evidence="2 3" key="1">
    <citation type="submission" date="2018-11" db="EMBL/GenBank/DDBJ databases">
        <title>Genome sequence of Apiotrichum porosum DSM 27194.</title>
        <authorList>
            <person name="Aliyu H."/>
            <person name="Gorte O."/>
            <person name="Ochsenreither K."/>
        </authorList>
    </citation>
    <scope>NUCLEOTIDE SEQUENCE [LARGE SCALE GENOMIC DNA]</scope>
    <source>
        <strain evidence="2 3">DSM 27194</strain>
    </source>
</reference>
<dbReference type="EMBL" id="RSCE01000008">
    <property type="protein sequence ID" value="RSH80223.1"/>
    <property type="molecule type" value="Genomic_DNA"/>
</dbReference>
<feature type="compositionally biased region" description="Low complexity" evidence="1">
    <location>
        <begin position="355"/>
        <end position="368"/>
    </location>
</feature>
<feature type="region of interest" description="Disordered" evidence="1">
    <location>
        <begin position="353"/>
        <end position="379"/>
    </location>
</feature>
<feature type="compositionally biased region" description="Polar residues" evidence="1">
    <location>
        <begin position="116"/>
        <end position="140"/>
    </location>
</feature>
<feature type="compositionally biased region" description="Polar residues" evidence="1">
    <location>
        <begin position="156"/>
        <end position="187"/>
    </location>
</feature>
<feature type="compositionally biased region" description="Basic residues" evidence="1">
    <location>
        <begin position="44"/>
        <end position="53"/>
    </location>
</feature>
<evidence type="ECO:0000313" key="3">
    <source>
        <dbReference type="Proteomes" id="UP000279236"/>
    </source>
</evidence>